<protein>
    <submittedName>
        <fullName evidence="2">Predicted protein</fullName>
    </submittedName>
</protein>
<feature type="domain" description="F-box associated beta-propeller type 3" evidence="1">
    <location>
        <begin position="10"/>
        <end position="244"/>
    </location>
</feature>
<dbReference type="InterPro" id="IPR017451">
    <property type="entry name" value="F-box-assoc_interact_dom"/>
</dbReference>
<dbReference type="EMBL" id="GL348720">
    <property type="protein sequence ID" value="EFH41675.1"/>
    <property type="molecule type" value="Genomic_DNA"/>
</dbReference>
<accession>D7MP50</accession>
<keyword evidence="3" id="KW-1185">Reference proteome</keyword>
<evidence type="ECO:0000259" key="1">
    <source>
        <dbReference type="Pfam" id="PF08268"/>
    </source>
</evidence>
<dbReference type="HOGENOM" id="CLU_027176_8_0_1"/>
<proteinExistence type="predicted"/>
<dbReference type="Pfam" id="PF08268">
    <property type="entry name" value="FBA_3"/>
    <property type="match status" value="1"/>
</dbReference>
<reference evidence="3" key="1">
    <citation type="journal article" date="2011" name="Nat. Genet.">
        <title>The Arabidopsis lyrata genome sequence and the basis of rapid genome size change.</title>
        <authorList>
            <person name="Hu T.T."/>
            <person name="Pattyn P."/>
            <person name="Bakker E.G."/>
            <person name="Cao J."/>
            <person name="Cheng J.-F."/>
            <person name="Clark R.M."/>
            <person name="Fahlgren N."/>
            <person name="Fawcett J.A."/>
            <person name="Grimwood J."/>
            <person name="Gundlach H."/>
            <person name="Haberer G."/>
            <person name="Hollister J.D."/>
            <person name="Ossowski S."/>
            <person name="Ottilar R.P."/>
            <person name="Salamov A.A."/>
            <person name="Schneeberger K."/>
            <person name="Spannagl M."/>
            <person name="Wang X."/>
            <person name="Yang L."/>
            <person name="Nasrallah M.E."/>
            <person name="Bergelson J."/>
            <person name="Carrington J.C."/>
            <person name="Gaut B.S."/>
            <person name="Schmutz J."/>
            <person name="Mayer K.F.X."/>
            <person name="Van de Peer Y."/>
            <person name="Grigoriev I.V."/>
            <person name="Nordborg M."/>
            <person name="Weigel D."/>
            <person name="Guo Y.-L."/>
        </authorList>
    </citation>
    <scope>NUCLEOTIDE SEQUENCE [LARGE SCALE GENOMIC DNA]</scope>
    <source>
        <strain evidence="3">cv. MN47</strain>
    </source>
</reference>
<evidence type="ECO:0000313" key="3">
    <source>
        <dbReference type="Proteomes" id="UP000008694"/>
    </source>
</evidence>
<sequence>MTISDPGFNITSPPVNGFVCCTRGSRIAVFNPTTGFMLTLPHVKANGREIYARSVRCDVHRKYVKQQEHLVLSLTSQFTGWRKIEITGDPYAYLEGGICIDGAIYYGVGHTKIARFDLRYEKMTFIQGPKDYNAISCYSTLTNYEGKLACVSYDSYCESNMRLWILQDAEKQEWSSIMTCVVPCDKEIYLCSGESPTNKVVMVSRCLKSSKHFFVYYFDMFRESIIRRMEVEIDGMVDYELRRPRILCFPGHFENLMYF</sequence>
<dbReference type="Gramene" id="Al_scaffold_0008_635">
    <property type="protein sequence ID" value="Al_scaffold_0008_635"/>
    <property type="gene ID" value="Al_scaffold_0008_635"/>
</dbReference>
<organism evidence="3">
    <name type="scientific">Arabidopsis lyrata subsp. lyrata</name>
    <name type="common">Lyre-leaved rock-cress</name>
    <dbReference type="NCBI Taxonomy" id="81972"/>
    <lineage>
        <taxon>Eukaryota</taxon>
        <taxon>Viridiplantae</taxon>
        <taxon>Streptophyta</taxon>
        <taxon>Embryophyta</taxon>
        <taxon>Tracheophyta</taxon>
        <taxon>Spermatophyta</taxon>
        <taxon>Magnoliopsida</taxon>
        <taxon>eudicotyledons</taxon>
        <taxon>Gunneridae</taxon>
        <taxon>Pentapetalae</taxon>
        <taxon>rosids</taxon>
        <taxon>malvids</taxon>
        <taxon>Brassicales</taxon>
        <taxon>Brassicaceae</taxon>
        <taxon>Camelineae</taxon>
        <taxon>Arabidopsis</taxon>
    </lineage>
</organism>
<dbReference type="PANTHER" id="PTHR31111">
    <property type="entry name" value="BNAA05G37150D PROTEIN-RELATED"/>
    <property type="match status" value="1"/>
</dbReference>
<dbReference type="Proteomes" id="UP000008694">
    <property type="component" value="Unassembled WGS sequence"/>
</dbReference>
<name>D7MP50_ARALL</name>
<dbReference type="AlphaFoldDB" id="D7MP50"/>
<dbReference type="NCBIfam" id="TIGR01640">
    <property type="entry name" value="F_box_assoc_1"/>
    <property type="match status" value="1"/>
</dbReference>
<dbReference type="InterPro" id="IPR013187">
    <property type="entry name" value="F-box-assoc_dom_typ3"/>
</dbReference>
<dbReference type="PANTHER" id="PTHR31111:SF98">
    <property type="entry name" value="F-BOX ASSOCIATED UBIQUITINATION EFFECTOR FAMILY PROTEIN-RELATED"/>
    <property type="match status" value="1"/>
</dbReference>
<gene>
    <name evidence="2" type="ORF">ARALYDRAFT_683815</name>
</gene>
<evidence type="ECO:0000313" key="2">
    <source>
        <dbReference type="EMBL" id="EFH41675.1"/>
    </source>
</evidence>
<dbReference type="STRING" id="81972.D7MP50"/>